<gene>
    <name evidence="1" type="ORF">CMUS01_11547</name>
</gene>
<keyword evidence="2" id="KW-1185">Reference proteome</keyword>
<evidence type="ECO:0000313" key="2">
    <source>
        <dbReference type="Proteomes" id="UP000639643"/>
    </source>
</evidence>
<sequence>MGVDLELIVVKYGVRDEVGWDMPSSQPENFVRTFGARDLPILRTMYSVFDSVAHALPGGTANLGMVDNTKSPRST</sequence>
<accession>A0A8H6JX27</accession>
<comment type="caution">
    <text evidence="1">The sequence shown here is derived from an EMBL/GenBank/DDBJ whole genome shotgun (WGS) entry which is preliminary data.</text>
</comment>
<dbReference type="AlphaFoldDB" id="A0A8H6JX27"/>
<dbReference type="Proteomes" id="UP000639643">
    <property type="component" value="Unassembled WGS sequence"/>
</dbReference>
<protein>
    <submittedName>
        <fullName evidence="1">Uncharacterized protein</fullName>
    </submittedName>
</protein>
<name>A0A8H6JX27_9PEZI</name>
<evidence type="ECO:0000313" key="1">
    <source>
        <dbReference type="EMBL" id="KAF6820416.1"/>
    </source>
</evidence>
<dbReference type="EMBL" id="WIGM01000593">
    <property type="protein sequence ID" value="KAF6820416.1"/>
    <property type="molecule type" value="Genomic_DNA"/>
</dbReference>
<organism evidence="1 2">
    <name type="scientific">Colletotrichum musicola</name>
    <dbReference type="NCBI Taxonomy" id="2175873"/>
    <lineage>
        <taxon>Eukaryota</taxon>
        <taxon>Fungi</taxon>
        <taxon>Dikarya</taxon>
        <taxon>Ascomycota</taxon>
        <taxon>Pezizomycotina</taxon>
        <taxon>Sordariomycetes</taxon>
        <taxon>Hypocreomycetidae</taxon>
        <taxon>Glomerellales</taxon>
        <taxon>Glomerellaceae</taxon>
        <taxon>Colletotrichum</taxon>
        <taxon>Colletotrichum orchidearum species complex</taxon>
    </lineage>
</organism>
<proteinExistence type="predicted"/>
<reference evidence="1" key="1">
    <citation type="journal article" date="2020" name="Phytopathology">
        <title>Genome Sequence Resources of Colletotrichum truncatum, C. plurivorum, C. musicola, and C. sojae: Four Species Pathogenic to Soybean (Glycine max).</title>
        <authorList>
            <person name="Rogerio F."/>
            <person name="Boufleur T.R."/>
            <person name="Ciampi-Guillardi M."/>
            <person name="Sukno S.A."/>
            <person name="Thon M.R."/>
            <person name="Massola Junior N.S."/>
            <person name="Baroncelli R."/>
        </authorList>
    </citation>
    <scope>NUCLEOTIDE SEQUENCE</scope>
    <source>
        <strain evidence="1">LFN0074</strain>
    </source>
</reference>